<dbReference type="Proteomes" id="UP000095283">
    <property type="component" value="Unplaced"/>
</dbReference>
<sequence>MSHQKLHIRHCILHEFQQRKNAAEACKSIYSVLTEGVLFHSTCRYSFRGLKAGDFDVSDRQRSGTSETLKTNAFKSLLDENHSQTRKRLAKQLGVIQTTVSRRLHEMGKIRKLGKWVPYELSENSIGRRLNICISLLARQRKKNFLWKIVTGDEKWIMYDNPKRTHSWVDPGQPTTSTAKPGTHAKKVLLCIWWDMKGVLFYELLQVVETVSAEHYGRQLTASFNAIEQKRPFTGQGSRKIILLHDNARPHIAPSSQQTILNLGWEVLPHAANSPDLAPSDYHLFRSMQNCLAGQRFRDVVEVRKWIDDFIGSKPTSFFHEGIRKLPERWQKVIGSEGKYFDD</sequence>
<proteinExistence type="predicted"/>
<dbReference type="Pfam" id="PF17906">
    <property type="entry name" value="HTH_48"/>
    <property type="match status" value="1"/>
</dbReference>
<dbReference type="GO" id="GO:0006303">
    <property type="term" value="P:double-strand break repair via nonhomologous end joining"/>
    <property type="evidence" value="ECO:0007669"/>
    <property type="project" value="TreeGrafter"/>
</dbReference>
<dbReference type="GO" id="GO:0015074">
    <property type="term" value="P:DNA integration"/>
    <property type="evidence" value="ECO:0007669"/>
    <property type="project" value="TreeGrafter"/>
</dbReference>
<keyword evidence="2" id="KW-1185">Reference proteome</keyword>
<dbReference type="InterPro" id="IPR052709">
    <property type="entry name" value="Transposase-MT_Hybrid"/>
</dbReference>
<dbReference type="AlphaFoldDB" id="A0A1I7XQB9"/>
<dbReference type="GO" id="GO:0035861">
    <property type="term" value="C:site of double-strand break"/>
    <property type="evidence" value="ECO:0007669"/>
    <property type="project" value="TreeGrafter"/>
</dbReference>
<dbReference type="GO" id="GO:0044547">
    <property type="term" value="F:DNA topoisomerase binding"/>
    <property type="evidence" value="ECO:0007669"/>
    <property type="project" value="TreeGrafter"/>
</dbReference>
<dbReference type="GO" id="GO:0042800">
    <property type="term" value="F:histone H3K4 methyltransferase activity"/>
    <property type="evidence" value="ECO:0007669"/>
    <property type="project" value="TreeGrafter"/>
</dbReference>
<name>A0A1I7XQB9_HETBA</name>
<dbReference type="GO" id="GO:0000014">
    <property type="term" value="F:single-stranded DNA endodeoxyribonuclease activity"/>
    <property type="evidence" value="ECO:0007669"/>
    <property type="project" value="TreeGrafter"/>
</dbReference>
<dbReference type="Gene3D" id="1.10.10.10">
    <property type="entry name" value="Winged helix-like DNA-binding domain superfamily/Winged helix DNA-binding domain"/>
    <property type="match status" value="1"/>
</dbReference>
<dbReference type="GO" id="GO:0000729">
    <property type="term" value="P:DNA double-strand break processing"/>
    <property type="evidence" value="ECO:0007669"/>
    <property type="project" value="TreeGrafter"/>
</dbReference>
<dbReference type="GO" id="GO:0031297">
    <property type="term" value="P:replication fork processing"/>
    <property type="evidence" value="ECO:0007669"/>
    <property type="project" value="TreeGrafter"/>
</dbReference>
<evidence type="ECO:0000259" key="1">
    <source>
        <dbReference type="Pfam" id="PF17906"/>
    </source>
</evidence>
<dbReference type="GO" id="GO:0044774">
    <property type="term" value="P:mitotic DNA integrity checkpoint signaling"/>
    <property type="evidence" value="ECO:0007669"/>
    <property type="project" value="TreeGrafter"/>
</dbReference>
<dbReference type="InterPro" id="IPR036397">
    <property type="entry name" value="RNaseH_sf"/>
</dbReference>
<dbReference type="GO" id="GO:0000793">
    <property type="term" value="C:condensed chromosome"/>
    <property type="evidence" value="ECO:0007669"/>
    <property type="project" value="TreeGrafter"/>
</dbReference>
<dbReference type="Gene3D" id="3.30.420.10">
    <property type="entry name" value="Ribonuclease H-like superfamily/Ribonuclease H"/>
    <property type="match status" value="1"/>
</dbReference>
<dbReference type="GO" id="GO:0003697">
    <property type="term" value="F:single-stranded DNA binding"/>
    <property type="evidence" value="ECO:0007669"/>
    <property type="project" value="TreeGrafter"/>
</dbReference>
<dbReference type="InterPro" id="IPR001888">
    <property type="entry name" value="Transposase_1"/>
</dbReference>
<dbReference type="PANTHER" id="PTHR46060:SF2">
    <property type="entry name" value="HISTONE-LYSINE N-METHYLTRANSFERASE SETMAR"/>
    <property type="match status" value="1"/>
</dbReference>
<dbReference type="Gene3D" id="1.10.10.1450">
    <property type="match status" value="1"/>
</dbReference>
<protein>
    <submittedName>
        <fullName evidence="3">HTH_48 domain-containing protein</fullName>
    </submittedName>
</protein>
<accession>A0A1I7XQB9</accession>
<dbReference type="GO" id="GO:0005634">
    <property type="term" value="C:nucleus"/>
    <property type="evidence" value="ECO:0007669"/>
    <property type="project" value="TreeGrafter"/>
</dbReference>
<dbReference type="GO" id="GO:0003690">
    <property type="term" value="F:double-stranded DNA binding"/>
    <property type="evidence" value="ECO:0007669"/>
    <property type="project" value="TreeGrafter"/>
</dbReference>
<organism evidence="2 3">
    <name type="scientific">Heterorhabditis bacteriophora</name>
    <name type="common">Entomopathogenic nematode worm</name>
    <dbReference type="NCBI Taxonomy" id="37862"/>
    <lineage>
        <taxon>Eukaryota</taxon>
        <taxon>Metazoa</taxon>
        <taxon>Ecdysozoa</taxon>
        <taxon>Nematoda</taxon>
        <taxon>Chromadorea</taxon>
        <taxon>Rhabditida</taxon>
        <taxon>Rhabditina</taxon>
        <taxon>Rhabditomorpha</taxon>
        <taxon>Strongyloidea</taxon>
        <taxon>Heterorhabditidae</taxon>
        <taxon>Heterorhabditis</taxon>
    </lineage>
</organism>
<dbReference type="GO" id="GO:0046975">
    <property type="term" value="F:histone H3K36 methyltransferase activity"/>
    <property type="evidence" value="ECO:0007669"/>
    <property type="project" value="TreeGrafter"/>
</dbReference>
<dbReference type="InterPro" id="IPR036388">
    <property type="entry name" value="WH-like_DNA-bd_sf"/>
</dbReference>
<evidence type="ECO:0000313" key="3">
    <source>
        <dbReference type="WBParaSite" id="Hba_19723"/>
    </source>
</evidence>
<dbReference type="PANTHER" id="PTHR46060">
    <property type="entry name" value="MARINER MOS1 TRANSPOSASE-LIKE PROTEIN"/>
    <property type="match status" value="1"/>
</dbReference>
<dbReference type="InterPro" id="IPR041426">
    <property type="entry name" value="Mos1_HTH"/>
</dbReference>
<dbReference type="WBParaSite" id="Hba_19723">
    <property type="protein sequence ID" value="Hba_19723"/>
    <property type="gene ID" value="Hba_19723"/>
</dbReference>
<reference evidence="3" key="1">
    <citation type="submission" date="2016-11" db="UniProtKB">
        <authorList>
            <consortium name="WormBaseParasite"/>
        </authorList>
    </citation>
    <scope>IDENTIFICATION</scope>
</reference>
<dbReference type="Pfam" id="PF01359">
    <property type="entry name" value="Transposase_1"/>
    <property type="match status" value="1"/>
</dbReference>
<feature type="domain" description="Mos1 transposase HTH" evidence="1">
    <location>
        <begin position="5"/>
        <end position="54"/>
    </location>
</feature>
<evidence type="ECO:0000313" key="2">
    <source>
        <dbReference type="Proteomes" id="UP000095283"/>
    </source>
</evidence>